<accession>A0A8H4AE99</accession>
<keyword evidence="3" id="KW-1185">Reference proteome</keyword>
<gene>
    <name evidence="2" type="ORF">F8M41_022966</name>
</gene>
<sequence>MSSKKKTTTKTNDTTTSNATTNDNNATTMSNNTTTSTTNDNNPSETYYPPQHCPIQELTKGHPIHVIIEETGMVNNSTYGILQDDEYYKERGDFWTPLSEESIERRIRNDDWDDMNPGEAEEMLDQMYN</sequence>
<organism evidence="2 3">
    <name type="scientific">Gigaspora margarita</name>
    <dbReference type="NCBI Taxonomy" id="4874"/>
    <lineage>
        <taxon>Eukaryota</taxon>
        <taxon>Fungi</taxon>
        <taxon>Fungi incertae sedis</taxon>
        <taxon>Mucoromycota</taxon>
        <taxon>Glomeromycotina</taxon>
        <taxon>Glomeromycetes</taxon>
        <taxon>Diversisporales</taxon>
        <taxon>Gigasporaceae</taxon>
        <taxon>Gigaspora</taxon>
    </lineage>
</organism>
<reference evidence="2 3" key="1">
    <citation type="journal article" date="2019" name="Environ. Microbiol.">
        <title>At the nexus of three kingdoms: the genome of the mycorrhizal fungus Gigaspora margarita provides insights into plant, endobacterial and fungal interactions.</title>
        <authorList>
            <person name="Venice F."/>
            <person name="Ghignone S."/>
            <person name="Salvioli di Fossalunga A."/>
            <person name="Amselem J."/>
            <person name="Novero M."/>
            <person name="Xianan X."/>
            <person name="Sedzielewska Toro K."/>
            <person name="Morin E."/>
            <person name="Lipzen A."/>
            <person name="Grigoriev I.V."/>
            <person name="Henrissat B."/>
            <person name="Martin F.M."/>
            <person name="Bonfante P."/>
        </authorList>
    </citation>
    <scope>NUCLEOTIDE SEQUENCE [LARGE SCALE GENOMIC DNA]</scope>
    <source>
        <strain evidence="2 3">BEG34</strain>
    </source>
</reference>
<name>A0A8H4AE99_GIGMA</name>
<proteinExistence type="predicted"/>
<evidence type="ECO:0000313" key="3">
    <source>
        <dbReference type="Proteomes" id="UP000439903"/>
    </source>
</evidence>
<dbReference type="EMBL" id="WTPW01000730">
    <property type="protein sequence ID" value="KAF0484550.1"/>
    <property type="molecule type" value="Genomic_DNA"/>
</dbReference>
<feature type="region of interest" description="Disordered" evidence="1">
    <location>
        <begin position="1"/>
        <end position="52"/>
    </location>
</feature>
<dbReference type="OrthoDB" id="2427160at2759"/>
<dbReference type="AlphaFoldDB" id="A0A8H4AE99"/>
<evidence type="ECO:0000256" key="1">
    <source>
        <dbReference type="SAM" id="MobiDB-lite"/>
    </source>
</evidence>
<feature type="compositionally biased region" description="Low complexity" evidence="1">
    <location>
        <begin position="9"/>
        <end position="42"/>
    </location>
</feature>
<protein>
    <submittedName>
        <fullName evidence="2">Uncharacterized protein</fullName>
    </submittedName>
</protein>
<comment type="caution">
    <text evidence="2">The sequence shown here is derived from an EMBL/GenBank/DDBJ whole genome shotgun (WGS) entry which is preliminary data.</text>
</comment>
<evidence type="ECO:0000313" key="2">
    <source>
        <dbReference type="EMBL" id="KAF0484550.1"/>
    </source>
</evidence>
<dbReference type="Proteomes" id="UP000439903">
    <property type="component" value="Unassembled WGS sequence"/>
</dbReference>